<dbReference type="InterPro" id="IPR025476">
    <property type="entry name" value="Helitron_helicase-like"/>
</dbReference>
<dbReference type="OrthoDB" id="3366231at2759"/>
<dbReference type="Pfam" id="PF14214">
    <property type="entry name" value="Helitron_like_N"/>
    <property type="match status" value="1"/>
</dbReference>
<protein>
    <submittedName>
        <fullName evidence="2">16322_t:CDS:1</fullName>
    </submittedName>
</protein>
<comment type="caution">
    <text evidence="2">The sequence shown here is derived from an EMBL/GenBank/DDBJ whole genome shotgun (WGS) entry which is preliminary data.</text>
</comment>
<evidence type="ECO:0000313" key="3">
    <source>
        <dbReference type="Proteomes" id="UP000789405"/>
    </source>
</evidence>
<dbReference type="Proteomes" id="UP000789405">
    <property type="component" value="Unassembled WGS sequence"/>
</dbReference>
<dbReference type="PANTHER" id="PTHR45786">
    <property type="entry name" value="DNA BINDING PROTEIN-LIKE"/>
    <property type="match status" value="1"/>
</dbReference>
<evidence type="ECO:0000259" key="1">
    <source>
        <dbReference type="Pfam" id="PF14214"/>
    </source>
</evidence>
<dbReference type="EMBL" id="CAJVPY010000002">
    <property type="protein sequence ID" value="CAG8443187.1"/>
    <property type="molecule type" value="Genomic_DNA"/>
</dbReference>
<accession>A0A9N8YRJ0</accession>
<keyword evidence="3" id="KW-1185">Reference proteome</keyword>
<gene>
    <name evidence="2" type="ORF">DERYTH_LOCUS14</name>
</gene>
<dbReference type="PANTHER" id="PTHR45786:SF74">
    <property type="entry name" value="ATP-DEPENDENT DNA HELICASE"/>
    <property type="match status" value="1"/>
</dbReference>
<evidence type="ECO:0000313" key="2">
    <source>
        <dbReference type="EMBL" id="CAG8443187.1"/>
    </source>
</evidence>
<dbReference type="AlphaFoldDB" id="A0A9N8YRJ0"/>
<organism evidence="2 3">
    <name type="scientific">Dentiscutata erythropus</name>
    <dbReference type="NCBI Taxonomy" id="1348616"/>
    <lineage>
        <taxon>Eukaryota</taxon>
        <taxon>Fungi</taxon>
        <taxon>Fungi incertae sedis</taxon>
        <taxon>Mucoromycota</taxon>
        <taxon>Glomeromycotina</taxon>
        <taxon>Glomeromycetes</taxon>
        <taxon>Diversisporales</taxon>
        <taxon>Gigasporaceae</taxon>
        <taxon>Dentiscutata</taxon>
    </lineage>
</organism>
<name>A0A9N8YRJ0_9GLOM</name>
<reference evidence="2" key="1">
    <citation type="submission" date="2021-06" db="EMBL/GenBank/DDBJ databases">
        <authorList>
            <person name="Kallberg Y."/>
            <person name="Tangrot J."/>
            <person name="Rosling A."/>
        </authorList>
    </citation>
    <scope>NUCLEOTIDE SEQUENCE</scope>
    <source>
        <strain evidence="2">MA453B</strain>
    </source>
</reference>
<sequence>MLLLRNLRPRTTEERKAADAAWIQKSRKTYKPKKKNNNYNVACYFRETTSFKRHIFTDTYKCTCYHAILFPTETHQPCCGSGKIKLMTADNDSAILKDLFMRRDKIGKNFCQKIRAYNSAFAFTFMGVKLDKNLANVAAIWIEGNNPEGHTKRDIIIDSRSQGLQRVSELSGSYDPMQKPSPSLLFYGGRLFQQYIVDNYDLQDSYQLGTPNMSEIGRHIILPSTFIDGPRDMYQRYQDAMALVQTYGKPDLFITITCNPWWNEIKSNLLPRQTPQDRPDLTDISKF</sequence>
<proteinExistence type="predicted"/>
<feature type="domain" description="Helitron helicase-like" evidence="1">
    <location>
        <begin position="212"/>
        <end position="281"/>
    </location>
</feature>